<name>M6W048_9LEPT</name>
<evidence type="ECO:0000313" key="2">
    <source>
        <dbReference type="Proteomes" id="UP000012112"/>
    </source>
</evidence>
<gene>
    <name evidence="1" type="ORF">LEP1GSC172_2290</name>
</gene>
<accession>M6W048</accession>
<reference evidence="1 2" key="1">
    <citation type="submission" date="2013-01" db="EMBL/GenBank/DDBJ databases">
        <authorList>
            <person name="Harkins D.M."/>
            <person name="Durkin A.S."/>
            <person name="Brinkac L.M."/>
            <person name="Haft D.H."/>
            <person name="Selengut J.D."/>
            <person name="Sanka R."/>
            <person name="DePew J."/>
            <person name="Purushe J."/>
            <person name="Matthias M.A."/>
            <person name="Vinetz J.M."/>
            <person name="Sutton G.G."/>
            <person name="Nierman W.C."/>
            <person name="Fouts D.E."/>
        </authorList>
    </citation>
    <scope>NUCLEOTIDE SEQUENCE [LARGE SCALE GENOMIC DNA]</scope>
    <source>
        <strain evidence="1 2">HAI1536</strain>
    </source>
</reference>
<dbReference type="Proteomes" id="UP000012112">
    <property type="component" value="Unassembled WGS sequence"/>
</dbReference>
<evidence type="ECO:0000313" key="1">
    <source>
        <dbReference type="EMBL" id="EMO55163.1"/>
    </source>
</evidence>
<sequence>MENFKQFNIEYFVSRAHNLHTNPDDQYTSVYHDILEFIHSIEEFDRKTVVVIAHIVYGWMPTILHCKFSNEDDYEYYKKNIKAGNDSIEFLNLIKERINNSIVGGSKFLHFLNPKMYAIWDSNVYKTIFDKDGPYHNINSVENYHHYNSLLRDLSQKPETNIIQSILRDKKYTKKEITNMRALETVLFYSNELREFNQIPLTNTNFCS</sequence>
<dbReference type="AlphaFoldDB" id="M6W048"/>
<comment type="caution">
    <text evidence="1">The sequence shown here is derived from an EMBL/GenBank/DDBJ whole genome shotgun (WGS) entry which is preliminary data.</text>
</comment>
<proteinExistence type="predicted"/>
<dbReference type="OrthoDB" id="9182769at2"/>
<dbReference type="EMBL" id="AKWD02000011">
    <property type="protein sequence ID" value="EMO55163.1"/>
    <property type="molecule type" value="Genomic_DNA"/>
</dbReference>
<organism evidence="1 2">
    <name type="scientific">Leptospira noguchii</name>
    <dbReference type="NCBI Taxonomy" id="28182"/>
    <lineage>
        <taxon>Bacteria</taxon>
        <taxon>Pseudomonadati</taxon>
        <taxon>Spirochaetota</taxon>
        <taxon>Spirochaetia</taxon>
        <taxon>Leptospirales</taxon>
        <taxon>Leptospiraceae</taxon>
        <taxon>Leptospira</taxon>
    </lineage>
</organism>
<dbReference type="RefSeq" id="WP_002176851.1">
    <property type="nucleotide sequence ID" value="NZ_AKWD02000011.1"/>
</dbReference>
<protein>
    <submittedName>
        <fullName evidence="1">Uncharacterized protein</fullName>
    </submittedName>
</protein>